<protein>
    <submittedName>
        <fullName evidence="4">D-alanyl-D-alanine carboxypeptidase</fullName>
        <ecNumber evidence="4">3.4.16.4</ecNumber>
    </submittedName>
</protein>
<dbReference type="InterPro" id="IPR000667">
    <property type="entry name" value="Peptidase_S13"/>
</dbReference>
<accession>A0ABT0GYB8</accession>
<gene>
    <name evidence="4" type="ORF">M0H32_16720</name>
</gene>
<dbReference type="Proteomes" id="UP001431221">
    <property type="component" value="Unassembled WGS sequence"/>
</dbReference>
<proteinExistence type="inferred from homology"/>
<keyword evidence="4" id="KW-0121">Carboxypeptidase</keyword>
<dbReference type="EMBL" id="JALNMJ010000011">
    <property type="protein sequence ID" value="MCK7613813.1"/>
    <property type="molecule type" value="Genomic_DNA"/>
</dbReference>
<sequence length="395" mass="42092">MRLLALTLALFLVCGPALAGMEDKVAAAAPSGVVLVLDEKGNELVAQNAERSFVPASVAKLVTAWLALEVLGGDYRFKTSFYLDRNRVLHVRGGGDPFLVSEELALLAPELVAATGKEPFAGLVLDASYYPEDLRIPGIEDTGEAYDALNAALAVNFNTIHAVRKGNTVRSAEKQTPITPLAVSQFRKRGPNGRGRISLAQEDPSVGVRYAGELLAAFIERAGGSVDGDISTGSVPADLEPVHVHRQSRPLSEILTQLMIGSNNYIANQIFLEIGAHRLGGPVSLEKSQQVAKEVLAAHGITEGIDLKEGSGISPDNRFSPYGLARVLQQFAPHAELLPKTKAGSRYKTGTIPGVKALAGYVKTSKNGLVPFVISLKGNTGKTRFRLLRTLELGL</sequence>
<keyword evidence="3" id="KW-0732">Signal</keyword>
<evidence type="ECO:0000256" key="2">
    <source>
        <dbReference type="ARBA" id="ARBA00022801"/>
    </source>
</evidence>
<keyword evidence="4" id="KW-0645">Protease</keyword>
<dbReference type="PRINTS" id="PR00922">
    <property type="entry name" value="DADACBPTASE3"/>
</dbReference>
<comment type="similarity">
    <text evidence="1">Belongs to the peptidase S13 family.</text>
</comment>
<evidence type="ECO:0000256" key="3">
    <source>
        <dbReference type="SAM" id="SignalP"/>
    </source>
</evidence>
<keyword evidence="2 4" id="KW-0378">Hydrolase</keyword>
<evidence type="ECO:0000313" key="5">
    <source>
        <dbReference type="Proteomes" id="UP001431221"/>
    </source>
</evidence>
<dbReference type="GO" id="GO:0009002">
    <property type="term" value="F:serine-type D-Ala-D-Ala carboxypeptidase activity"/>
    <property type="evidence" value="ECO:0007669"/>
    <property type="project" value="UniProtKB-EC"/>
</dbReference>
<dbReference type="InterPro" id="IPR012338">
    <property type="entry name" value="Beta-lactam/transpept-like"/>
</dbReference>
<comment type="caution">
    <text evidence="4">The sequence shown here is derived from an EMBL/GenBank/DDBJ whole genome shotgun (WGS) entry which is preliminary data.</text>
</comment>
<name>A0ABT0GYB8_9HYPH</name>
<dbReference type="EC" id="3.4.16.4" evidence="4"/>
<dbReference type="Gene3D" id="3.40.710.10">
    <property type="entry name" value="DD-peptidase/beta-lactamase superfamily"/>
    <property type="match status" value="2"/>
</dbReference>
<dbReference type="PANTHER" id="PTHR30023:SF0">
    <property type="entry name" value="PENICILLIN-SENSITIVE CARBOXYPEPTIDASE A"/>
    <property type="match status" value="1"/>
</dbReference>
<evidence type="ECO:0000256" key="1">
    <source>
        <dbReference type="ARBA" id="ARBA00006096"/>
    </source>
</evidence>
<dbReference type="Pfam" id="PF02113">
    <property type="entry name" value="Peptidase_S13"/>
    <property type="match status" value="2"/>
</dbReference>
<keyword evidence="5" id="KW-1185">Reference proteome</keyword>
<feature type="signal peptide" evidence="3">
    <location>
        <begin position="1"/>
        <end position="19"/>
    </location>
</feature>
<reference evidence="4" key="1">
    <citation type="submission" date="2022-04" db="EMBL/GenBank/DDBJ databases">
        <title>Roseibium sp. CAU 1639 isolated from mud.</title>
        <authorList>
            <person name="Kim W."/>
        </authorList>
    </citation>
    <scope>NUCLEOTIDE SEQUENCE</scope>
    <source>
        <strain evidence="4">CAU 1639</strain>
    </source>
</reference>
<dbReference type="SUPFAM" id="SSF56601">
    <property type="entry name" value="beta-lactamase/transpeptidase-like"/>
    <property type="match status" value="1"/>
</dbReference>
<dbReference type="PANTHER" id="PTHR30023">
    <property type="entry name" value="D-ALANYL-D-ALANINE CARBOXYPEPTIDASE"/>
    <property type="match status" value="1"/>
</dbReference>
<organism evidence="4 5">
    <name type="scientific">Roseibium sediminicola</name>
    <dbReference type="NCBI Taxonomy" id="2933272"/>
    <lineage>
        <taxon>Bacteria</taxon>
        <taxon>Pseudomonadati</taxon>
        <taxon>Pseudomonadota</taxon>
        <taxon>Alphaproteobacteria</taxon>
        <taxon>Hyphomicrobiales</taxon>
        <taxon>Stappiaceae</taxon>
        <taxon>Roseibium</taxon>
    </lineage>
</organism>
<feature type="chain" id="PRO_5045641272" evidence="3">
    <location>
        <begin position="20"/>
        <end position="395"/>
    </location>
</feature>
<dbReference type="RefSeq" id="WP_248156049.1">
    <property type="nucleotide sequence ID" value="NZ_JALNMJ010000011.1"/>
</dbReference>
<evidence type="ECO:0000313" key="4">
    <source>
        <dbReference type="EMBL" id="MCK7613813.1"/>
    </source>
</evidence>